<proteinExistence type="predicted"/>
<feature type="compositionally biased region" description="Basic and acidic residues" evidence="1">
    <location>
        <begin position="99"/>
        <end position="108"/>
    </location>
</feature>
<organism evidence="3 4">
    <name type="scientific">Habropoda laboriosa</name>
    <dbReference type="NCBI Taxonomy" id="597456"/>
    <lineage>
        <taxon>Eukaryota</taxon>
        <taxon>Metazoa</taxon>
        <taxon>Ecdysozoa</taxon>
        <taxon>Arthropoda</taxon>
        <taxon>Hexapoda</taxon>
        <taxon>Insecta</taxon>
        <taxon>Pterygota</taxon>
        <taxon>Neoptera</taxon>
        <taxon>Endopterygota</taxon>
        <taxon>Hymenoptera</taxon>
        <taxon>Apocrita</taxon>
        <taxon>Aculeata</taxon>
        <taxon>Apoidea</taxon>
        <taxon>Anthophila</taxon>
        <taxon>Apidae</taxon>
        <taxon>Habropoda</taxon>
    </lineage>
</organism>
<dbReference type="OrthoDB" id="6430009at2759"/>
<protein>
    <submittedName>
        <fullName evidence="3">Uncharacterized protein</fullName>
    </submittedName>
</protein>
<feature type="transmembrane region" description="Helical" evidence="2">
    <location>
        <begin position="6"/>
        <end position="28"/>
    </location>
</feature>
<evidence type="ECO:0000313" key="3">
    <source>
        <dbReference type="EMBL" id="KOC65308.1"/>
    </source>
</evidence>
<keyword evidence="2" id="KW-0472">Membrane</keyword>
<gene>
    <name evidence="3" type="ORF">WH47_09887</name>
</gene>
<evidence type="ECO:0000256" key="2">
    <source>
        <dbReference type="SAM" id="Phobius"/>
    </source>
</evidence>
<evidence type="ECO:0000256" key="1">
    <source>
        <dbReference type="SAM" id="MobiDB-lite"/>
    </source>
</evidence>
<keyword evidence="2" id="KW-0812">Transmembrane</keyword>
<keyword evidence="4" id="KW-1185">Reference proteome</keyword>
<name>A0A0L7R389_9HYME</name>
<sequence length="240" mass="28866">MFWLIASYFSILFVVFFFFQSDILYSLICDFTEAEKLKTNERRASGLMAYPRIGRSNLMAFPRIGRSDLATSNLNFNRRHDMEPEPDFQLYNSDFDSAPDKDYEDPRNPDPGFPGRSMNLKHTDKIPKEIERLIQDLSRSKDYRPWQKINEARFPYSNSLLLTRGTKRKDTSFFLFFFLSHNLLVIRRSESLKRSLSVEPYIIQDSLHRHLFFFLYRKNSMFELFWKYLKIRSLNYYENN</sequence>
<dbReference type="AlphaFoldDB" id="A0A0L7R389"/>
<reference evidence="3 4" key="1">
    <citation type="submission" date="2015-07" db="EMBL/GenBank/DDBJ databases">
        <title>The genome of Habropoda laboriosa.</title>
        <authorList>
            <person name="Pan H."/>
            <person name="Kapheim K."/>
        </authorList>
    </citation>
    <scope>NUCLEOTIDE SEQUENCE [LARGE SCALE GENOMIC DNA]</scope>
    <source>
        <strain evidence="3">0110345459</strain>
    </source>
</reference>
<evidence type="ECO:0000313" key="4">
    <source>
        <dbReference type="Proteomes" id="UP000053825"/>
    </source>
</evidence>
<dbReference type="EMBL" id="KQ414663">
    <property type="protein sequence ID" value="KOC65308.1"/>
    <property type="molecule type" value="Genomic_DNA"/>
</dbReference>
<dbReference type="Proteomes" id="UP000053825">
    <property type="component" value="Unassembled WGS sequence"/>
</dbReference>
<feature type="region of interest" description="Disordered" evidence="1">
    <location>
        <begin position="99"/>
        <end position="120"/>
    </location>
</feature>
<accession>A0A0L7R389</accession>
<keyword evidence="2" id="KW-1133">Transmembrane helix</keyword>